<dbReference type="PANTHER" id="PTHR11557">
    <property type="entry name" value="PORPHOBILINOGEN DEAMINASE"/>
    <property type="match status" value="1"/>
</dbReference>
<dbReference type="AlphaFoldDB" id="A0A8J7CD41"/>
<evidence type="ECO:0000259" key="11">
    <source>
        <dbReference type="Pfam" id="PF03900"/>
    </source>
</evidence>
<dbReference type="PRINTS" id="PR00151">
    <property type="entry name" value="PORPHBDMNASE"/>
</dbReference>
<keyword evidence="6 8" id="KW-0627">Porphyrin biosynthesis</keyword>
<dbReference type="NCBIfam" id="TIGR00212">
    <property type="entry name" value="hemC"/>
    <property type="match status" value="1"/>
</dbReference>
<evidence type="ECO:0000256" key="4">
    <source>
        <dbReference type="ARBA" id="ARBA00011245"/>
    </source>
</evidence>
<comment type="function">
    <text evidence="1 8">Tetrapolymerization of the monopyrrole PBG into the hydroxymethylbilane pre-uroporphyrinogen in several discrete steps.</text>
</comment>
<reference evidence="12 13" key="1">
    <citation type="submission" date="2020-08" db="EMBL/GenBank/DDBJ databases">
        <title>Acidobacteriota in marine sediments use diverse sulfur dissimilation pathways.</title>
        <authorList>
            <person name="Wasmund K."/>
        </authorList>
    </citation>
    <scope>NUCLEOTIDE SEQUENCE [LARGE SCALE GENOMIC DNA]</scope>
    <source>
        <strain evidence="12">MAG AM4</strain>
    </source>
</reference>
<evidence type="ECO:0000313" key="12">
    <source>
        <dbReference type="EMBL" id="MBD3868247.1"/>
    </source>
</evidence>
<evidence type="ECO:0000256" key="3">
    <source>
        <dbReference type="ARBA" id="ARBA00005638"/>
    </source>
</evidence>
<dbReference type="Gene3D" id="3.30.160.40">
    <property type="entry name" value="Porphobilinogen deaminase, C-terminal domain"/>
    <property type="match status" value="1"/>
</dbReference>
<organism evidence="12 13">
    <name type="scientific">Candidatus Polarisedimenticola svalbardensis</name>
    <dbReference type="NCBI Taxonomy" id="2886004"/>
    <lineage>
        <taxon>Bacteria</taxon>
        <taxon>Pseudomonadati</taxon>
        <taxon>Acidobacteriota</taxon>
        <taxon>Candidatus Polarisedimenticolia</taxon>
        <taxon>Candidatus Polarisedimenticolales</taxon>
        <taxon>Candidatus Polarisedimenticolaceae</taxon>
        <taxon>Candidatus Polarisedimenticola</taxon>
    </lineage>
</organism>
<dbReference type="InterPro" id="IPR022417">
    <property type="entry name" value="Porphobilin_deaminase_N"/>
</dbReference>
<dbReference type="SUPFAM" id="SSF53850">
    <property type="entry name" value="Periplasmic binding protein-like II"/>
    <property type="match status" value="1"/>
</dbReference>
<accession>A0A8J7CD41</accession>
<dbReference type="EMBL" id="JACXWD010000026">
    <property type="protein sequence ID" value="MBD3868247.1"/>
    <property type="molecule type" value="Genomic_DNA"/>
</dbReference>
<feature type="modified residue" description="S-(dipyrrolylmethanemethyl)cysteine" evidence="8">
    <location>
        <position position="240"/>
    </location>
</feature>
<dbReference type="InterPro" id="IPR022418">
    <property type="entry name" value="Porphobilinogen_deaminase_C"/>
</dbReference>
<keyword evidence="5 8" id="KW-0808">Transferase</keyword>
<dbReference type="GO" id="GO:0004418">
    <property type="term" value="F:hydroxymethylbilane synthase activity"/>
    <property type="evidence" value="ECO:0007669"/>
    <property type="project" value="UniProtKB-UniRule"/>
</dbReference>
<dbReference type="PIRSF" id="PIRSF001438">
    <property type="entry name" value="4pyrrol_synth_OHMeBilane_synth"/>
    <property type="match status" value="1"/>
</dbReference>
<dbReference type="Pfam" id="PF03900">
    <property type="entry name" value="Porphobil_deamC"/>
    <property type="match status" value="1"/>
</dbReference>
<evidence type="ECO:0000256" key="2">
    <source>
        <dbReference type="ARBA" id="ARBA00004735"/>
    </source>
</evidence>
<dbReference type="SUPFAM" id="SSF54782">
    <property type="entry name" value="Porphobilinogen deaminase (hydroxymethylbilane synthase), C-terminal domain"/>
    <property type="match status" value="1"/>
</dbReference>
<comment type="miscellaneous">
    <text evidence="8">The porphobilinogen subunits are added to the dipyrromethane group.</text>
</comment>
<evidence type="ECO:0000256" key="1">
    <source>
        <dbReference type="ARBA" id="ARBA00002869"/>
    </source>
</evidence>
<name>A0A8J7CD41_9BACT</name>
<dbReference type="GO" id="GO:0006782">
    <property type="term" value="P:protoporphyrinogen IX biosynthetic process"/>
    <property type="evidence" value="ECO:0007669"/>
    <property type="project" value="UniProtKB-UniRule"/>
</dbReference>
<gene>
    <name evidence="8 12" type="primary">hemC</name>
    <name evidence="12" type="ORF">IFK94_08975</name>
</gene>
<comment type="cofactor">
    <cofactor evidence="8">
        <name>dipyrromethane</name>
        <dbReference type="ChEBI" id="CHEBI:60342"/>
    </cofactor>
    <text evidence="8">Binds 1 dipyrromethane group covalently.</text>
</comment>
<comment type="catalytic activity">
    <reaction evidence="7 8">
        <text>4 porphobilinogen + H2O = hydroxymethylbilane + 4 NH4(+)</text>
        <dbReference type="Rhea" id="RHEA:13185"/>
        <dbReference type="ChEBI" id="CHEBI:15377"/>
        <dbReference type="ChEBI" id="CHEBI:28938"/>
        <dbReference type="ChEBI" id="CHEBI:57845"/>
        <dbReference type="ChEBI" id="CHEBI:58126"/>
        <dbReference type="EC" id="2.5.1.61"/>
    </reaction>
</comment>
<feature type="domain" description="Porphobilinogen deaminase C-terminal" evidence="11">
    <location>
        <begin position="226"/>
        <end position="294"/>
    </location>
</feature>
<comment type="caution">
    <text evidence="12">The sequence shown here is derived from an EMBL/GenBank/DDBJ whole genome shotgun (WGS) entry which is preliminary data.</text>
</comment>
<comment type="pathway">
    <text evidence="2">Porphyrin-containing compound metabolism; protoporphyrin-IX biosynthesis; coproporphyrinogen-III from 5-aminolevulinate: step 2/4.</text>
</comment>
<dbReference type="Proteomes" id="UP000648239">
    <property type="component" value="Unassembled WGS sequence"/>
</dbReference>
<evidence type="ECO:0000256" key="9">
    <source>
        <dbReference type="SAM" id="MobiDB-lite"/>
    </source>
</evidence>
<dbReference type="InterPro" id="IPR036803">
    <property type="entry name" value="Porphobilinogen_deaminase_C_sf"/>
</dbReference>
<dbReference type="Pfam" id="PF01379">
    <property type="entry name" value="Porphobil_deam"/>
    <property type="match status" value="1"/>
</dbReference>
<evidence type="ECO:0000313" key="13">
    <source>
        <dbReference type="Proteomes" id="UP000648239"/>
    </source>
</evidence>
<sequence length="317" mass="34478">MLKKLVLGTRGSALALWQARHVAAELRRANPGLEVEESIIKTEGDRNMKVLGATSARGVFVREIEEALLSGRIDLAVHSLKDLPTAQPDRLHLVAVSQRHDPRDAIMSPQGFDLDTLPKGAVLGTGSFRRRTQLLNLRPDLIIRPIRGNLQTRIRKLGEKRYDALILALAGVQRLGMDEIPVQPIPEESCLPAVGQGILGLETRIDDPDANTAVRVLEHGPTRKIVQAERSFLHHLGGGCLAPATGFATWAGNDLLVRAVVGDPEGRNLLRDQETGTPDTAEDIGRRLAERMLQAGAARMLEQARQAAEEAEPPAPS</sequence>
<feature type="domain" description="Porphobilinogen deaminase N-terminal" evidence="10">
    <location>
        <begin position="5"/>
        <end position="210"/>
    </location>
</feature>
<dbReference type="PANTHER" id="PTHR11557:SF0">
    <property type="entry name" value="PORPHOBILINOGEN DEAMINASE"/>
    <property type="match status" value="1"/>
</dbReference>
<evidence type="ECO:0000256" key="7">
    <source>
        <dbReference type="ARBA" id="ARBA00048169"/>
    </source>
</evidence>
<evidence type="ECO:0000256" key="5">
    <source>
        <dbReference type="ARBA" id="ARBA00022679"/>
    </source>
</evidence>
<dbReference type="Gene3D" id="3.40.190.10">
    <property type="entry name" value="Periplasmic binding protein-like II"/>
    <property type="match status" value="2"/>
</dbReference>
<dbReference type="GO" id="GO:0005737">
    <property type="term" value="C:cytoplasm"/>
    <property type="evidence" value="ECO:0007669"/>
    <property type="project" value="UniProtKB-UniRule"/>
</dbReference>
<dbReference type="HAMAP" id="MF_00260">
    <property type="entry name" value="Porphobil_deam"/>
    <property type="match status" value="1"/>
</dbReference>
<protein>
    <recommendedName>
        <fullName evidence="8">Porphobilinogen deaminase</fullName>
        <shortName evidence="8">PBG</shortName>
        <ecNumber evidence="8">2.5.1.61</ecNumber>
    </recommendedName>
    <alternativeName>
        <fullName evidence="8">Hydroxymethylbilane synthase</fullName>
        <shortName evidence="8">HMBS</shortName>
    </alternativeName>
    <alternativeName>
        <fullName evidence="8">Pre-uroporphyrinogen synthase</fullName>
    </alternativeName>
</protein>
<dbReference type="FunFam" id="3.40.190.10:FF:000005">
    <property type="entry name" value="Porphobilinogen deaminase"/>
    <property type="match status" value="1"/>
</dbReference>
<comment type="subunit">
    <text evidence="4 8">Monomer.</text>
</comment>
<feature type="region of interest" description="Disordered" evidence="9">
    <location>
        <begin position="296"/>
        <end position="317"/>
    </location>
</feature>
<proteinExistence type="inferred from homology"/>
<evidence type="ECO:0000256" key="6">
    <source>
        <dbReference type="ARBA" id="ARBA00023244"/>
    </source>
</evidence>
<evidence type="ECO:0000256" key="8">
    <source>
        <dbReference type="HAMAP-Rule" id="MF_00260"/>
    </source>
</evidence>
<dbReference type="InterPro" id="IPR000860">
    <property type="entry name" value="HemC"/>
</dbReference>
<evidence type="ECO:0000259" key="10">
    <source>
        <dbReference type="Pfam" id="PF01379"/>
    </source>
</evidence>
<dbReference type="EC" id="2.5.1.61" evidence="8"/>
<feature type="compositionally biased region" description="Low complexity" evidence="9">
    <location>
        <begin position="297"/>
        <end position="306"/>
    </location>
</feature>
<comment type="similarity">
    <text evidence="3 8">Belongs to the HMBS family.</text>
</comment>